<reference evidence="1 2" key="1">
    <citation type="submission" date="2018-08" db="EMBL/GenBank/DDBJ databases">
        <title>SESzw_1, Complete genome sequences of 3 novel enterobacteria, Pakpunavirus like phages.</title>
        <authorList>
            <person name="Yuan S."/>
            <person name="Ma Y."/>
            <person name="Liu Q."/>
        </authorList>
    </citation>
    <scope>NUCLEOTIDE SEQUENCE [LARGE SCALE GENOMIC DNA]</scope>
</reference>
<sequence>MSREYTKEEVREQFLAQVRHVYHYWANLPDKSDIDRCEGVAFSILNIIDGTSAALPAFDLSVSPHPEDKDFLIGEGENYYKDKQVINDDCMLHELLLKRG</sequence>
<evidence type="ECO:0000313" key="1">
    <source>
        <dbReference type="EMBL" id="QAY00278.1"/>
    </source>
</evidence>
<dbReference type="Proteomes" id="UP000290190">
    <property type="component" value="Segment"/>
</dbReference>
<proteinExistence type="predicted"/>
<evidence type="ECO:0000313" key="2">
    <source>
        <dbReference type="Proteomes" id="UP000290190"/>
    </source>
</evidence>
<accession>A0A411BFK2</accession>
<gene>
    <name evidence="1" type="ORF">Seszw_68</name>
</gene>
<organism evidence="1 2">
    <name type="scientific">Salmonella phage Seszw_1</name>
    <dbReference type="NCBI Taxonomy" id="2479482"/>
    <lineage>
        <taxon>Viruses</taxon>
        <taxon>Duplodnaviria</taxon>
        <taxon>Heunggongvirae</taxon>
        <taxon>Uroviricota</taxon>
        <taxon>Caudoviricetes</taxon>
        <taxon>Skatevirus</taxon>
        <taxon>Skatevirus Seszw1</taxon>
    </lineage>
</organism>
<keyword evidence="2" id="KW-1185">Reference proteome</keyword>
<name>A0A411BFK2_9CAUD</name>
<protein>
    <submittedName>
        <fullName evidence="1">Uncharacterized protein</fullName>
    </submittedName>
</protein>
<dbReference type="EMBL" id="MH791410">
    <property type="protein sequence ID" value="QAY00278.1"/>
    <property type="molecule type" value="Genomic_DNA"/>
</dbReference>